<keyword evidence="2" id="KW-0963">Cytoplasm</keyword>
<sequence length="2788" mass="321988">MFTVLFFDEANTTEAIGVIKEIMCDKSLGGKPIHIHEQLKIVAACNPYRKHKEELIKKLEQAGLGYHVDADKTADRLGRVPMRRLVYRVQPLPQSMLPLVWDFGQLNAGVEELYIRQMVLRYISDTRLPDMPNLADVLSKILGVCQNFMRLQEDECSFVSLRDVERVLKVMTWFYIETEEGGFLFNDMAFEEEDIENINITRALILALGVCYQACLKRRQDFRDMIVEYFEEPFHLLDVNQLESELLRCQDVFLNTENVKLDDNIARNQALKENVFMMIVCIELRIPLFLVGKPGSSKSLAKTIVADAMQGHTARTDLFKSFKQVQMVSFQCSPLSTPDGIVGTFRQCAEFQKAKDLDRFVSVVVLDEIGLAEDSPKMPLKTLHPLLEDGCPGDEYPEDYMQVAFIGISNWALDPAKMNRGIFVQREVPDKEELIKSAKGICRTSADEDGKGVLKLIETLIPALSTSYLELFSETEKTKQREFFGLRDFYSLIKMVYAFAAKTESSPTWLQLKHAIMRNFGGLENVRSVEIFHQSLKKTTMIMDEKRQEGDPDCSPGGMIQACLEGDKTNTSETRYLLLLTENYGDLAILQQKISCMHDAVVIFGSSFPSDQEYTQVCRNINRIKVNMETGSTVILLNLENLYESLYDALNQYYVRYGGENYVDLGLGSHRVKCKVHRDFRLIVVAEKEIVYKKFPIPLINRLEKHVLSLRTMLSETQFNLAEQLNEWVEDFCQVELRLYQRNKSKLRGKGDVFLGFHADTCAAIIMQLFEDKKCPYDVMEQSVHNEILKEAKAILLWCAAPDAIFRLKSTKLRDKCDEFMEIYLKYQKHDSLLQYIYYQVTGGKKGHMFSQVTTHSKLLSTPDLEDYSVVLHIQRQNMTLLTLQSFDTEQQFCRQIRFILEKCAGSDSLLIVQCDCGDQNADLIACARYSIQGELKQTSEKLIGNVYVILIIQLPRVAGQTFTGFQCGLWHSVHIDELRPPPKKMPSLFDMYHKPVSAILEERRFKAAVKPGDDAKHFLETDIDIDTESEIVEIDECLDILSLILNCVQPALALVKEDPDKDSQRTTERIKVVLNLIQESSKTDEKSFLSGIAVHLKSLLKEKEVEESELHREWLSTEASNPDHINSAGTFRRAAMQCLEEKMTSLLAGVIAFIDKNRNMNIIACDQVENWQRFLWLEILNSPQVTGLHYIDFVAQSYRTTTEYMVQGTAYEGGDFQAKVPFSWIIYSHIDDILKSTSEEPQPHGQVAPSSYDLVMLTASRLESTTLGQLLSQIQGTHVQQVIRCYVIDFVHMAHPVKSESEHRIMCENIITSCKLIIKGEIGRLFPALIGCHKGFEIFGPRFRNFSDILHVWPECCEKVLKFEEESDKEMMYLLTDDEITLDLMGLHILLRNLEPPTKEALNKASSRKQWIKKLCDFRPVVERIFGYFSFDSQEEDFRNSPRCTQGVQTARNLWTRAIVMKLFIEHVCIEDSEVRRCMPLWAMLKGETDMKKLQSVEKVEKFIKSCNKEVSSKIFGKEKCSHCMEQYTGSKDTLPSTPVTLPCHHTICRRCFDETIATANVKCPKCDKKFEKDMEPIPGDQSETIYAYQDFRRRCNSFFMEVVSQLCFADGTPPCDEVVEKLLSFITIQTRKGQQVTKELTIFDDCIDPTPVVRSFLLQHLMRTSGTEVNRHLEQYFRRALRVFDPSKEVHTKPHDMCLLVIQCMEDSCHQQYSEENPEQILAAMEMLRNANTKIKLDTDQLIENMDHLSRTRFSLSIAAKFMYKVFVEKSVTFDRRLKRLFESVDKICTECGSVWPKRFFVKYICRYYGIDSYQTIRRDCDLTIKPWINLPELQKDKTEECCDRFIVCGIKYCQMRETFVRAALNKDAQQLENLLQCKRDHWITEISFLLVVYREVTMNFLYEEEQQQFSKVKHFLQRTLMNSKAVKDKDLIQDILTNTIWRHDRVRNISLEMDLSQQGLSCLLAHCLILFKKIPGQQTWLTPLTNFANHPELMVECYFPTMPQDDLDEVKEAVLAAREESLENPVFYRCPNGHLYIIGDCGRPTYADKCRECGQEIGGESYELKEGNIKDAGFDTTHTGHILGRARNLHAIPYPERKLNRANCAILKFILHIAMYIGAKNNVQAVCRSIKPDIEGEDVPAYITAHMLEDLRSISNVLGKSKEDVVLLIHFLLSEIMNNQTAARVGERVEDDICLLRNKRSRAIWEEKFNKRYIVPVLEKSEEILQEVTHQIVADKRLGADPLLQLLYETNNTAEVIEDSNLCENPSVWQFRDRISVNHLIQMFTRSKQNCPVMKQFLEEEHFLRAIRFVPSIIKLQRILIQKYSRKLNRTEASSLSMDKVLTAFKNDPRRQDLENCWTDFKQVWESLRHYLDGYGFPLNGSFVYLSKENCQKRMDDKTAVSYILPANKEHGLCSYVLLFFLLEKQNLFLQKYCIEGRIKYDSLPRVKVKDLSTAHLISYHPDRDLLPMVLANCNYSFEVGQGTKVEYNFVSLERQLMDRLLFTKSVILLKEIETVVYRSETTNAIVFTTLRDKIRQLKSIKTCDLEEIFNMQLSFGVDILKRQISPAVVGQIEEELRSKTFPDLCGSMDTLDIAISFLKSVGAEPESLLNDFIVNILKIDHYFVSQKAQMCCKCKHVQSLWITLALEKTKRLEKHYEESFDGVSSAFKEKLSEEQSRALYDIFGNLQIEQLACMSEIIFECILLNIDIPKKDEESVDMSREGFKEALSTYLFDPPYVNEALTPDWLKHVVDALPLEENTRIFCCHVVETWVFINEMYTEKKDEI</sequence>
<keyword evidence="10" id="KW-0808">Transferase</keyword>
<keyword evidence="10" id="KW-0012">Acyltransferase</keyword>
<dbReference type="EMBL" id="CACVKT020009531">
    <property type="protein sequence ID" value="CAC5422254.1"/>
    <property type="molecule type" value="Genomic_DNA"/>
</dbReference>
<dbReference type="PANTHER" id="PTHR22605">
    <property type="entry name" value="RZ-TYPE DOMAIN-CONTAINING PROTEIN"/>
    <property type="match status" value="1"/>
</dbReference>
<dbReference type="Pfam" id="PF20173">
    <property type="entry name" value="ZnF_RZ-type"/>
    <property type="match status" value="1"/>
</dbReference>
<organism evidence="10 11">
    <name type="scientific">Mytilus coruscus</name>
    <name type="common">Sea mussel</name>
    <dbReference type="NCBI Taxonomy" id="42192"/>
    <lineage>
        <taxon>Eukaryota</taxon>
        <taxon>Metazoa</taxon>
        <taxon>Spiralia</taxon>
        <taxon>Lophotrochozoa</taxon>
        <taxon>Mollusca</taxon>
        <taxon>Bivalvia</taxon>
        <taxon>Autobranchia</taxon>
        <taxon>Pteriomorphia</taxon>
        <taxon>Mytilida</taxon>
        <taxon>Mytiloidea</taxon>
        <taxon>Mytilidae</taxon>
        <taxon>Mytilinae</taxon>
        <taxon>Mytilus</taxon>
    </lineage>
</organism>
<dbReference type="OrthoDB" id="6285590at2759"/>
<evidence type="ECO:0000256" key="5">
    <source>
        <dbReference type="ARBA" id="ARBA00022833"/>
    </source>
</evidence>
<name>A0A6J8ENT1_MYTCO</name>
<keyword evidence="5" id="KW-0862">Zinc</keyword>
<dbReference type="PROSITE" id="PS51981">
    <property type="entry name" value="ZF_RZ"/>
    <property type="match status" value="1"/>
</dbReference>
<dbReference type="Gene3D" id="3.30.40.10">
    <property type="entry name" value="Zinc/RING finger domain, C3HC4 (zinc finger)"/>
    <property type="match status" value="1"/>
</dbReference>
<dbReference type="SUPFAM" id="SSF52540">
    <property type="entry name" value="P-loop containing nucleoside triphosphate hydrolases"/>
    <property type="match status" value="1"/>
</dbReference>
<dbReference type="Gene3D" id="3.40.50.300">
    <property type="entry name" value="P-loop containing nucleotide triphosphate hydrolases"/>
    <property type="match status" value="1"/>
</dbReference>
<dbReference type="InterPro" id="IPR027417">
    <property type="entry name" value="P-loop_NTPase"/>
</dbReference>
<evidence type="ECO:0000256" key="3">
    <source>
        <dbReference type="ARBA" id="ARBA00022723"/>
    </source>
</evidence>
<evidence type="ECO:0000256" key="2">
    <source>
        <dbReference type="ARBA" id="ARBA00022490"/>
    </source>
</evidence>
<dbReference type="GO" id="GO:0008270">
    <property type="term" value="F:zinc ion binding"/>
    <property type="evidence" value="ECO:0007669"/>
    <property type="project" value="UniProtKB-KW"/>
</dbReference>
<dbReference type="GO" id="GO:0016887">
    <property type="term" value="F:ATP hydrolysis activity"/>
    <property type="evidence" value="ECO:0007669"/>
    <property type="project" value="InterPro"/>
</dbReference>
<accession>A0A6J8ENT1</accession>
<dbReference type="SUPFAM" id="SSF57850">
    <property type="entry name" value="RING/U-box"/>
    <property type="match status" value="1"/>
</dbReference>
<proteinExistence type="predicted"/>
<dbReference type="PANTHER" id="PTHR22605:SF16">
    <property type="entry name" value="E3 UBIQUITIN-PROTEIN LIGASE RNF213"/>
    <property type="match status" value="1"/>
</dbReference>
<feature type="domain" description="RZ-type" evidence="9">
    <location>
        <begin position="2005"/>
        <end position="2082"/>
    </location>
</feature>
<keyword evidence="6" id="KW-0391">Immunity</keyword>
<dbReference type="PROSITE" id="PS50089">
    <property type="entry name" value="ZF_RING_2"/>
    <property type="match status" value="1"/>
</dbReference>
<evidence type="ECO:0000259" key="9">
    <source>
        <dbReference type="PROSITE" id="PS51981"/>
    </source>
</evidence>
<comment type="subcellular location">
    <subcellularLocation>
        <location evidence="1">Cytoplasm</location>
    </subcellularLocation>
</comment>
<evidence type="ECO:0000259" key="8">
    <source>
        <dbReference type="PROSITE" id="PS50089"/>
    </source>
</evidence>
<dbReference type="Proteomes" id="UP000507470">
    <property type="component" value="Unassembled WGS sequence"/>
</dbReference>
<feature type="domain" description="RING-type" evidence="8">
    <location>
        <begin position="1522"/>
        <end position="1569"/>
    </location>
</feature>
<evidence type="ECO:0000256" key="7">
    <source>
        <dbReference type="PROSITE-ProRule" id="PRU00175"/>
    </source>
</evidence>
<dbReference type="InterPro" id="IPR046439">
    <property type="entry name" value="ZF_RZ_dom"/>
</dbReference>
<keyword evidence="3" id="KW-0479">Metal-binding</keyword>
<dbReference type="InterPro" id="IPR001841">
    <property type="entry name" value="Znf_RING"/>
</dbReference>
<evidence type="ECO:0000256" key="4">
    <source>
        <dbReference type="ARBA" id="ARBA00022771"/>
    </source>
</evidence>
<protein>
    <submittedName>
        <fullName evidence="10">RNF213</fullName>
        <ecNumber evidence="10">2.3.2.27</ecNumber>
    </submittedName>
</protein>
<reference evidence="10 11" key="1">
    <citation type="submission" date="2020-06" db="EMBL/GenBank/DDBJ databases">
        <authorList>
            <person name="Li R."/>
            <person name="Bekaert M."/>
        </authorList>
    </citation>
    <scope>NUCLEOTIDE SEQUENCE [LARGE SCALE GENOMIC DNA]</scope>
    <source>
        <strain evidence="11">wild</strain>
    </source>
</reference>
<dbReference type="InterPro" id="IPR031248">
    <property type="entry name" value="RNF213"/>
</dbReference>
<evidence type="ECO:0000313" key="10">
    <source>
        <dbReference type="EMBL" id="CAC5422254.1"/>
    </source>
</evidence>
<dbReference type="EC" id="2.3.2.27" evidence="10"/>
<dbReference type="GO" id="GO:0005737">
    <property type="term" value="C:cytoplasm"/>
    <property type="evidence" value="ECO:0007669"/>
    <property type="project" value="UniProtKB-SubCell"/>
</dbReference>
<keyword evidence="4 7" id="KW-0863">Zinc-finger</keyword>
<dbReference type="GO" id="GO:0002376">
    <property type="term" value="P:immune system process"/>
    <property type="evidence" value="ECO:0007669"/>
    <property type="project" value="UniProtKB-KW"/>
</dbReference>
<evidence type="ECO:0000256" key="1">
    <source>
        <dbReference type="ARBA" id="ARBA00004496"/>
    </source>
</evidence>
<dbReference type="SMART" id="SM00184">
    <property type="entry name" value="RING"/>
    <property type="match status" value="1"/>
</dbReference>
<keyword evidence="11" id="KW-1185">Reference proteome</keyword>
<evidence type="ECO:0000313" key="11">
    <source>
        <dbReference type="Proteomes" id="UP000507470"/>
    </source>
</evidence>
<dbReference type="FunFam" id="3.40.50.300:FF:000491">
    <property type="entry name" value="E3 ubiquitin-protein ligase RNF213"/>
    <property type="match status" value="1"/>
</dbReference>
<dbReference type="InterPro" id="IPR013083">
    <property type="entry name" value="Znf_RING/FYVE/PHD"/>
</dbReference>
<dbReference type="GO" id="GO:0061630">
    <property type="term" value="F:ubiquitin protein ligase activity"/>
    <property type="evidence" value="ECO:0007669"/>
    <property type="project" value="UniProtKB-EC"/>
</dbReference>
<gene>
    <name evidence="10" type="ORF">MCOR_54313</name>
</gene>
<evidence type="ECO:0000256" key="6">
    <source>
        <dbReference type="ARBA" id="ARBA00022859"/>
    </source>
</evidence>